<accession>A0AAV6M8H8</accession>
<reference evidence="1 2" key="1">
    <citation type="journal article" date="2021" name="Hortic Res">
        <title>The domestication of Cucurbita argyrosperma as revealed by the genome of its wild relative.</title>
        <authorList>
            <person name="Barrera-Redondo J."/>
            <person name="Sanchez-de la Vega G."/>
            <person name="Aguirre-Liguori J.A."/>
            <person name="Castellanos-Morales G."/>
            <person name="Gutierrez-Guerrero Y.T."/>
            <person name="Aguirre-Dugua X."/>
            <person name="Aguirre-Planter E."/>
            <person name="Tenaillon M.I."/>
            <person name="Lira-Saade R."/>
            <person name="Eguiarte L.E."/>
        </authorList>
    </citation>
    <scope>NUCLEOTIDE SEQUENCE [LARGE SCALE GENOMIC DNA]</scope>
    <source>
        <strain evidence="1">JBR-2021</strain>
    </source>
</reference>
<comment type="caution">
    <text evidence="1">The sequence shown here is derived from an EMBL/GenBank/DDBJ whole genome shotgun (WGS) entry which is preliminary data.</text>
</comment>
<gene>
    <name evidence="1" type="ORF">SDJN03_24329</name>
</gene>
<protein>
    <submittedName>
        <fullName evidence="1">Uncharacterized protein</fullName>
    </submittedName>
</protein>
<evidence type="ECO:0000313" key="2">
    <source>
        <dbReference type="Proteomes" id="UP000685013"/>
    </source>
</evidence>
<feature type="non-terminal residue" evidence="1">
    <location>
        <position position="1"/>
    </location>
</feature>
<proteinExistence type="predicted"/>
<sequence length="123" mass="13609">MSTYGNGRVRNNSRHGRGWDLNYPSLSLAVGDGYGYGYGWNLDQPRFQSWINIMNSVCGHALSSMALASGITWNDLSDMFGGASFSARSLALSLSTPTRYIPVKYSIVYIFSTNNPPHYSQLL</sequence>
<evidence type="ECO:0000313" key="1">
    <source>
        <dbReference type="EMBL" id="KAG6576755.1"/>
    </source>
</evidence>
<keyword evidence="2" id="KW-1185">Reference proteome</keyword>
<name>A0AAV6M8H8_9ROSI</name>
<dbReference type="Proteomes" id="UP000685013">
    <property type="component" value="Chromosome 16"/>
</dbReference>
<dbReference type="AlphaFoldDB" id="A0AAV6M8H8"/>
<dbReference type="EMBL" id="JAGKQH010000016">
    <property type="protein sequence ID" value="KAG6576755.1"/>
    <property type="molecule type" value="Genomic_DNA"/>
</dbReference>
<organism evidence="1 2">
    <name type="scientific">Cucurbita argyrosperma subsp. sororia</name>
    <dbReference type="NCBI Taxonomy" id="37648"/>
    <lineage>
        <taxon>Eukaryota</taxon>
        <taxon>Viridiplantae</taxon>
        <taxon>Streptophyta</taxon>
        <taxon>Embryophyta</taxon>
        <taxon>Tracheophyta</taxon>
        <taxon>Spermatophyta</taxon>
        <taxon>Magnoliopsida</taxon>
        <taxon>eudicotyledons</taxon>
        <taxon>Gunneridae</taxon>
        <taxon>Pentapetalae</taxon>
        <taxon>rosids</taxon>
        <taxon>fabids</taxon>
        <taxon>Cucurbitales</taxon>
        <taxon>Cucurbitaceae</taxon>
        <taxon>Cucurbiteae</taxon>
        <taxon>Cucurbita</taxon>
    </lineage>
</organism>